<evidence type="ECO:0000313" key="2">
    <source>
        <dbReference type="EMBL" id="CAB3777101.1"/>
    </source>
</evidence>
<sequence>MLNLSFAVSSRVAPPIVSPFGPPVGPFPAPSRAADPSANAPGLALQGSPRAGMSYDGSNMDGLQRAMQSVDFSMLAASERGGFGRQGDGPSGARSVAQPSVPERVYEWCGDSIRSLLGGLAQTKPPARSTHRHAGLAEPGHGEQAGSAGRRERRGAGEDFLTSLGNPHPARRSAAEARPSTVEDFLTSLGNPHPARQSRCNTVDRSDPDAGGIDQHVLPTSCPTLVRTVSTRIPAQEVGMVLGRRTLDGTQGVLTRVRVGLPANAARLTVTVSREGGASGTEVWNRHTGIAGIAARVVSGRANHVVPNIANCRPAESLGAGKQGCSIPVEHGRVDGKRFVTVEAFATRNGTPIQLEVTSQPA</sequence>
<evidence type="ECO:0000256" key="1">
    <source>
        <dbReference type="SAM" id="MobiDB-lite"/>
    </source>
</evidence>
<feature type="region of interest" description="Disordered" evidence="1">
    <location>
        <begin position="28"/>
        <end position="56"/>
    </location>
</feature>
<feature type="compositionally biased region" description="Gly residues" evidence="1">
    <location>
        <begin position="81"/>
        <end position="90"/>
    </location>
</feature>
<dbReference type="EMBL" id="CADIKM010000001">
    <property type="protein sequence ID" value="CAB3777101.1"/>
    <property type="molecule type" value="Genomic_DNA"/>
</dbReference>
<dbReference type="AlphaFoldDB" id="A0A6S7ATB1"/>
<name>A0A6S7ATB1_9BURK</name>
<reference evidence="2 3" key="1">
    <citation type="submission" date="2020-04" db="EMBL/GenBank/DDBJ databases">
        <authorList>
            <person name="De Canck E."/>
        </authorList>
    </citation>
    <scope>NUCLEOTIDE SEQUENCE [LARGE SCALE GENOMIC DNA]</scope>
    <source>
        <strain evidence="2 3">LMG 28138</strain>
    </source>
</reference>
<feature type="region of interest" description="Disordered" evidence="1">
    <location>
        <begin position="81"/>
        <end position="100"/>
    </location>
</feature>
<evidence type="ECO:0000313" key="3">
    <source>
        <dbReference type="Proteomes" id="UP000494115"/>
    </source>
</evidence>
<organism evidence="2 3">
    <name type="scientific">Pararobbsia alpina</name>
    <dbReference type="NCBI Taxonomy" id="621374"/>
    <lineage>
        <taxon>Bacteria</taxon>
        <taxon>Pseudomonadati</taxon>
        <taxon>Pseudomonadota</taxon>
        <taxon>Betaproteobacteria</taxon>
        <taxon>Burkholderiales</taxon>
        <taxon>Burkholderiaceae</taxon>
        <taxon>Pararobbsia</taxon>
    </lineage>
</organism>
<keyword evidence="3" id="KW-1185">Reference proteome</keyword>
<dbReference type="Proteomes" id="UP000494115">
    <property type="component" value="Unassembled WGS sequence"/>
</dbReference>
<gene>
    <name evidence="2" type="ORF">LMG28138_00292</name>
</gene>
<proteinExistence type="predicted"/>
<accession>A0A6S7ATB1</accession>
<feature type="region of interest" description="Disordered" evidence="1">
    <location>
        <begin position="121"/>
        <end position="205"/>
    </location>
</feature>
<protein>
    <submittedName>
        <fullName evidence="2">Uncharacterized protein</fullName>
    </submittedName>
</protein>